<accession>A0A843WT42</accession>
<name>A0A843WT42_COLES</name>
<protein>
    <submittedName>
        <fullName evidence="1">Uncharacterized protein</fullName>
    </submittedName>
</protein>
<evidence type="ECO:0000313" key="2">
    <source>
        <dbReference type="Proteomes" id="UP000652761"/>
    </source>
</evidence>
<evidence type="ECO:0000313" key="1">
    <source>
        <dbReference type="EMBL" id="MQM13762.1"/>
    </source>
</evidence>
<dbReference type="AlphaFoldDB" id="A0A843WT42"/>
<keyword evidence="2" id="KW-1185">Reference proteome</keyword>
<dbReference type="Proteomes" id="UP000652761">
    <property type="component" value="Unassembled WGS sequence"/>
</dbReference>
<sequence length="167" mass="18878">MESNKGYMAVGHTVTRPPFFDGTDYPYWQNRMQDEDTWTKDQISKGTLNWSALNMMQCAVHPKEYSRVSTSTSAKEMWDKLELIYEGTSEVNIHDSPLIHLHLTPGRHCSELQFKKSPKITKLAIFLKCLSTGTKGPVDSRRPDPNGKPKGPGCKLSFCGTNLSNHF</sequence>
<comment type="caution">
    <text evidence="1">The sequence shown here is derived from an EMBL/GenBank/DDBJ whole genome shotgun (WGS) entry which is preliminary data.</text>
</comment>
<organism evidence="1 2">
    <name type="scientific">Colocasia esculenta</name>
    <name type="common">Wild taro</name>
    <name type="synonym">Arum esculentum</name>
    <dbReference type="NCBI Taxonomy" id="4460"/>
    <lineage>
        <taxon>Eukaryota</taxon>
        <taxon>Viridiplantae</taxon>
        <taxon>Streptophyta</taxon>
        <taxon>Embryophyta</taxon>
        <taxon>Tracheophyta</taxon>
        <taxon>Spermatophyta</taxon>
        <taxon>Magnoliopsida</taxon>
        <taxon>Liliopsida</taxon>
        <taxon>Araceae</taxon>
        <taxon>Aroideae</taxon>
        <taxon>Colocasieae</taxon>
        <taxon>Colocasia</taxon>
    </lineage>
</organism>
<dbReference type="Pfam" id="PF14223">
    <property type="entry name" value="Retrotran_gag_2"/>
    <property type="match status" value="1"/>
</dbReference>
<reference evidence="1" key="1">
    <citation type="submission" date="2017-07" db="EMBL/GenBank/DDBJ databases">
        <title>Taro Niue Genome Assembly and Annotation.</title>
        <authorList>
            <person name="Atibalentja N."/>
            <person name="Keating K."/>
            <person name="Fields C.J."/>
        </authorList>
    </citation>
    <scope>NUCLEOTIDE SEQUENCE</scope>
    <source>
        <strain evidence="1">Niue_2</strain>
        <tissue evidence="1">Leaf</tissue>
    </source>
</reference>
<gene>
    <name evidence="1" type="ORF">Taro_046688</name>
</gene>
<dbReference type="EMBL" id="NMUH01005815">
    <property type="protein sequence ID" value="MQM13762.1"/>
    <property type="molecule type" value="Genomic_DNA"/>
</dbReference>
<proteinExistence type="predicted"/>